<protein>
    <submittedName>
        <fullName evidence="11">T-cell-specific surface glycoprotein CD28-like protein isoform X1</fullName>
    </submittedName>
</protein>
<name>A0ABR0ZEI3_HUSHU</name>
<feature type="chain" id="PRO_5045986934" evidence="10">
    <location>
        <begin position="17"/>
        <end position="216"/>
    </location>
</feature>
<dbReference type="PANTHER" id="PTHR11494">
    <property type="entry name" value="CYTOTOXIC T-LYMPHOCYTE PROTEIN"/>
    <property type="match status" value="1"/>
</dbReference>
<comment type="caution">
    <text evidence="11">The sequence shown here is derived from an EMBL/GenBank/DDBJ whole genome shotgun (WGS) entry which is preliminary data.</text>
</comment>
<gene>
    <name evidence="11" type="ORF">HHUSO_G14650</name>
</gene>
<keyword evidence="12" id="KW-1185">Reference proteome</keyword>
<comment type="subcellular location">
    <subcellularLocation>
        <location evidence="1">Membrane</location>
        <topology evidence="1">Single-pass type I membrane protein</topology>
    </subcellularLocation>
</comment>
<dbReference type="InterPro" id="IPR013783">
    <property type="entry name" value="Ig-like_fold"/>
</dbReference>
<keyword evidence="4 9" id="KW-1133">Transmembrane helix</keyword>
<evidence type="ECO:0000256" key="9">
    <source>
        <dbReference type="SAM" id="Phobius"/>
    </source>
</evidence>
<evidence type="ECO:0000256" key="5">
    <source>
        <dbReference type="ARBA" id="ARBA00023136"/>
    </source>
</evidence>
<evidence type="ECO:0000256" key="3">
    <source>
        <dbReference type="ARBA" id="ARBA00022729"/>
    </source>
</evidence>
<evidence type="ECO:0000256" key="6">
    <source>
        <dbReference type="ARBA" id="ARBA00023157"/>
    </source>
</evidence>
<dbReference type="InterPro" id="IPR040216">
    <property type="entry name" value="CTLA4/CD28"/>
</dbReference>
<sequence length="216" mass="24803">MLTVIFYYIFLRMVYSQEIIQPKFIVATEHAEATLECIYALEGKHKHVTLDVLKGPDPFCVPVSVRQIENGTVFNSSVSFKHCEGMDKGDRVIFKLSNLQEKDTDMYYCQLNIMYPPPFRSPKGNGTLIIFQRKNNSTEPPCSPTGTSKDSIFWVLNAVIVMLAIYGMTVSLLIYITCYKIRQNKLIQNDYMNMKPRGLKNNKQQGVLHPSRNGRY</sequence>
<evidence type="ECO:0000313" key="11">
    <source>
        <dbReference type="EMBL" id="KAK6483216.1"/>
    </source>
</evidence>
<evidence type="ECO:0000256" key="8">
    <source>
        <dbReference type="ARBA" id="ARBA00023319"/>
    </source>
</evidence>
<keyword evidence="6" id="KW-1015">Disulfide bond</keyword>
<keyword evidence="8" id="KW-0393">Immunoglobulin domain</keyword>
<keyword evidence="3 10" id="KW-0732">Signal</keyword>
<dbReference type="PANTHER" id="PTHR11494:SF8">
    <property type="entry name" value="CYTOTOXIC T-LYMPHOCYTE PROTEIN 4"/>
    <property type="match status" value="1"/>
</dbReference>
<dbReference type="Gene3D" id="2.60.40.10">
    <property type="entry name" value="Immunoglobulins"/>
    <property type="match status" value="1"/>
</dbReference>
<feature type="signal peptide" evidence="10">
    <location>
        <begin position="1"/>
        <end position="16"/>
    </location>
</feature>
<evidence type="ECO:0000256" key="10">
    <source>
        <dbReference type="SAM" id="SignalP"/>
    </source>
</evidence>
<keyword evidence="2 9" id="KW-0812">Transmembrane</keyword>
<organism evidence="11 12">
    <name type="scientific">Huso huso</name>
    <name type="common">Beluga</name>
    <name type="synonym">Acipenser huso</name>
    <dbReference type="NCBI Taxonomy" id="61971"/>
    <lineage>
        <taxon>Eukaryota</taxon>
        <taxon>Metazoa</taxon>
        <taxon>Chordata</taxon>
        <taxon>Craniata</taxon>
        <taxon>Vertebrata</taxon>
        <taxon>Euteleostomi</taxon>
        <taxon>Actinopterygii</taxon>
        <taxon>Chondrostei</taxon>
        <taxon>Acipenseriformes</taxon>
        <taxon>Acipenseridae</taxon>
        <taxon>Huso</taxon>
    </lineage>
</organism>
<feature type="transmembrane region" description="Helical" evidence="9">
    <location>
        <begin position="152"/>
        <end position="176"/>
    </location>
</feature>
<evidence type="ECO:0000256" key="4">
    <source>
        <dbReference type="ARBA" id="ARBA00022989"/>
    </source>
</evidence>
<evidence type="ECO:0000256" key="1">
    <source>
        <dbReference type="ARBA" id="ARBA00004479"/>
    </source>
</evidence>
<proteinExistence type="predicted"/>
<evidence type="ECO:0000256" key="7">
    <source>
        <dbReference type="ARBA" id="ARBA00023180"/>
    </source>
</evidence>
<dbReference type="SUPFAM" id="SSF48726">
    <property type="entry name" value="Immunoglobulin"/>
    <property type="match status" value="1"/>
</dbReference>
<keyword evidence="7" id="KW-0325">Glycoprotein</keyword>
<evidence type="ECO:0000313" key="12">
    <source>
        <dbReference type="Proteomes" id="UP001369086"/>
    </source>
</evidence>
<dbReference type="EMBL" id="JAHFZB010000012">
    <property type="protein sequence ID" value="KAK6483216.1"/>
    <property type="molecule type" value="Genomic_DNA"/>
</dbReference>
<dbReference type="Proteomes" id="UP001369086">
    <property type="component" value="Unassembled WGS sequence"/>
</dbReference>
<reference evidence="11 12" key="1">
    <citation type="submission" date="2021-05" db="EMBL/GenBank/DDBJ databases">
        <authorList>
            <person name="Zahm M."/>
            <person name="Klopp C."/>
            <person name="Cabau C."/>
            <person name="Kuhl H."/>
            <person name="Suciu R."/>
            <person name="Ciorpac M."/>
            <person name="Holostenco D."/>
            <person name="Gessner J."/>
            <person name="Wuertz S."/>
            <person name="Hohne C."/>
            <person name="Stock M."/>
            <person name="Gislard M."/>
            <person name="Lluch J."/>
            <person name="Milhes M."/>
            <person name="Lampietro C."/>
            <person name="Lopez Roques C."/>
            <person name="Donnadieu C."/>
            <person name="Du K."/>
            <person name="Schartl M."/>
            <person name="Guiguen Y."/>
        </authorList>
    </citation>
    <scope>NUCLEOTIDE SEQUENCE [LARGE SCALE GENOMIC DNA]</scope>
    <source>
        <strain evidence="11">Hh-F2</strain>
        <tissue evidence="11">Blood</tissue>
    </source>
</reference>
<keyword evidence="5 9" id="KW-0472">Membrane</keyword>
<evidence type="ECO:0000256" key="2">
    <source>
        <dbReference type="ARBA" id="ARBA00022692"/>
    </source>
</evidence>
<dbReference type="InterPro" id="IPR036179">
    <property type="entry name" value="Ig-like_dom_sf"/>
</dbReference>
<accession>A0ABR0ZEI3</accession>